<name>A0A645B6I4_9ZZZZ</name>
<dbReference type="AlphaFoldDB" id="A0A645B6I4"/>
<reference evidence="2" key="1">
    <citation type="submission" date="2019-08" db="EMBL/GenBank/DDBJ databases">
        <authorList>
            <person name="Kucharzyk K."/>
            <person name="Murdoch R.W."/>
            <person name="Higgins S."/>
            <person name="Loffler F."/>
        </authorList>
    </citation>
    <scope>NUCLEOTIDE SEQUENCE</scope>
</reference>
<dbReference type="CDD" id="cd04301">
    <property type="entry name" value="NAT_SF"/>
    <property type="match status" value="1"/>
</dbReference>
<evidence type="ECO:0000259" key="1">
    <source>
        <dbReference type="PROSITE" id="PS51186"/>
    </source>
</evidence>
<sequence length="171" mass="20261">MRAVDNIELRFAETEDLDEVSALFYAATEEMNLNNIPQWDEVYPDRRTFAEDIERHEMQLIIIDGQIAAVFVLSKEYDVLYQTGKWKYPDSQFKILHRICVHPHFQNRGLAKTTMNIIFDILRKEGIETLRFDGFTLNPYAIRLYKSLECNIVGTVDFRKGKFFLYEKYLC</sequence>
<dbReference type="Gene3D" id="3.40.630.30">
    <property type="match status" value="1"/>
</dbReference>
<dbReference type="Pfam" id="PF00583">
    <property type="entry name" value="Acetyltransf_1"/>
    <property type="match status" value="1"/>
</dbReference>
<dbReference type="PROSITE" id="PS51186">
    <property type="entry name" value="GNAT"/>
    <property type="match status" value="1"/>
</dbReference>
<dbReference type="EMBL" id="VSSQ01018133">
    <property type="protein sequence ID" value="MPM61069.1"/>
    <property type="molecule type" value="Genomic_DNA"/>
</dbReference>
<comment type="caution">
    <text evidence="2">The sequence shown here is derived from an EMBL/GenBank/DDBJ whole genome shotgun (WGS) entry which is preliminary data.</text>
</comment>
<gene>
    <name evidence="2" type="ORF">SDC9_107923</name>
</gene>
<dbReference type="SUPFAM" id="SSF55729">
    <property type="entry name" value="Acyl-CoA N-acyltransferases (Nat)"/>
    <property type="match status" value="1"/>
</dbReference>
<dbReference type="GO" id="GO:0016747">
    <property type="term" value="F:acyltransferase activity, transferring groups other than amino-acyl groups"/>
    <property type="evidence" value="ECO:0007669"/>
    <property type="project" value="InterPro"/>
</dbReference>
<proteinExistence type="predicted"/>
<organism evidence="2">
    <name type="scientific">bioreactor metagenome</name>
    <dbReference type="NCBI Taxonomy" id="1076179"/>
    <lineage>
        <taxon>unclassified sequences</taxon>
        <taxon>metagenomes</taxon>
        <taxon>ecological metagenomes</taxon>
    </lineage>
</organism>
<dbReference type="InterPro" id="IPR016181">
    <property type="entry name" value="Acyl_CoA_acyltransferase"/>
</dbReference>
<accession>A0A645B6I4</accession>
<dbReference type="InterPro" id="IPR000182">
    <property type="entry name" value="GNAT_dom"/>
</dbReference>
<feature type="domain" description="N-acetyltransferase" evidence="1">
    <location>
        <begin position="7"/>
        <end position="171"/>
    </location>
</feature>
<protein>
    <recommendedName>
        <fullName evidence="1">N-acetyltransferase domain-containing protein</fullName>
    </recommendedName>
</protein>
<evidence type="ECO:0000313" key="2">
    <source>
        <dbReference type="EMBL" id="MPM61069.1"/>
    </source>
</evidence>